<dbReference type="Proteomes" id="UP001054902">
    <property type="component" value="Unassembled WGS sequence"/>
</dbReference>
<dbReference type="AlphaFoldDB" id="A0AAD3HEQ7"/>
<feature type="region of interest" description="Disordered" evidence="1">
    <location>
        <begin position="1042"/>
        <end position="1185"/>
    </location>
</feature>
<evidence type="ECO:0000256" key="1">
    <source>
        <dbReference type="SAM" id="MobiDB-lite"/>
    </source>
</evidence>
<feature type="compositionally biased region" description="Acidic residues" evidence="1">
    <location>
        <begin position="621"/>
        <end position="633"/>
    </location>
</feature>
<feature type="region of interest" description="Disordered" evidence="1">
    <location>
        <begin position="553"/>
        <end position="584"/>
    </location>
</feature>
<feature type="region of interest" description="Disordered" evidence="1">
    <location>
        <begin position="614"/>
        <end position="636"/>
    </location>
</feature>
<comment type="caution">
    <text evidence="2">The sequence shown here is derived from an EMBL/GenBank/DDBJ whole genome shotgun (WGS) entry which is preliminary data.</text>
</comment>
<name>A0AAD3HEQ7_9STRA</name>
<organism evidence="2 3">
    <name type="scientific">Chaetoceros tenuissimus</name>
    <dbReference type="NCBI Taxonomy" id="426638"/>
    <lineage>
        <taxon>Eukaryota</taxon>
        <taxon>Sar</taxon>
        <taxon>Stramenopiles</taxon>
        <taxon>Ochrophyta</taxon>
        <taxon>Bacillariophyta</taxon>
        <taxon>Coscinodiscophyceae</taxon>
        <taxon>Chaetocerotophycidae</taxon>
        <taxon>Chaetocerotales</taxon>
        <taxon>Chaetocerotaceae</taxon>
        <taxon>Chaetoceros</taxon>
    </lineage>
</organism>
<gene>
    <name evidence="2" type="ORF">CTEN210_16764</name>
</gene>
<keyword evidence="3" id="KW-1185">Reference proteome</keyword>
<sequence>MTELYMWQSLKNACKDQSVVCRNDETVLSNMSVMEVEQEELMKEDQELVNIDDALSHRSCILMEGDKYEAMPVQSPEPAPLENEYGFDTTMRGIIDVTDDQLDTSDLHKKPTDELNFDQTEDLIHETEDISLQSDSGTEGSSIILNVWNEDYEGNPDPEVFDRLLRAKHLPKNIDPQVLLRIKRARIINRIREIEDDESSQGSCNVMWNRMCMPGGFEHDDCTDEGESVHTSNTEADADESIKQESIAGTVDSEVFQFKHPKRSQYALVPDNAYRPGASPTSLVMMLPSPKGKNIELTPMKSFTRDDDSRSRKTCTENEIEFTLQKYDQTPFRIAQLVLSGEKSKSTDEDYDDDASALTEPCLEEQEDAHSTVIEQKFDAVMKDEEDEKDIGLDEFVMKSPRFVEDEDPVDCDRSLSSYSRMKVTTPISDLYKVFTSSDFELQTGVERVENSNASNFEEEFSALTLPAYVKDCAIPDTYADTNESSLEHEDDVLGKSSYETDLVETFGENTEDLDLSEEDPLQVSDVQNDECSELSIIEEHEAEEHILSSDMSYASERETSAVEDSENVKSDDQMSFEESAEHSIDDLANKSAIYERQSSDLFGSIALATQVGNPTMANDDSGEADISEENSDESLGSDLEIAPTMTSQSEGDGVSLNPVSSSYSFVNMTHQENYVHSPIEEQALSKGKNFDESTDELDQPNNPAFVPRSSLVPSDKGIPATGTEESDEMTDLDDRHIDLARTSSSNLNVSDLEEALDIQIQVTSTGSYMSYTTADGEEVVIAIPVEGNVTVPQPNSRYGRIITPEEYERLQSSLIATYTVDSIPEGLEEDLSSVDGEVGESNLDCSDINESFGDENEMNLANSCEDDAISCKHEDMLEKERNANISYESRQEESNEVQPTDDNVDDLVELVEDTLEIIDEPTIANIRDNSIIPDASNFELQRDHIVQEMVENNEEDTLEIIEDSVDAVEINEKYASEIPTIDAVPQSAPQDVEEFSTPQSKIEELPFDDTLVIEETKESSQIKEASIENVVNVESDSFVTAEEDEQHFEPNVETKEENKPLLDSSEKETNVMKRTMKKSKTATPSRKGAVKNSSSLQSPSSTSRNKITKKPTVSSKSGPKLKKKPTTDTIVDDLLALKRSMEKKNRSRKGNPSIKTNSLLDAAMKVQMKTDTTNGRKIRKSVKS</sequence>
<proteinExistence type="predicted"/>
<feature type="compositionally biased region" description="Basic and acidic residues" evidence="1">
    <location>
        <begin position="1048"/>
        <end position="1072"/>
    </location>
</feature>
<dbReference type="EMBL" id="BLLK01000069">
    <property type="protein sequence ID" value="GFH60288.1"/>
    <property type="molecule type" value="Genomic_DNA"/>
</dbReference>
<evidence type="ECO:0000313" key="2">
    <source>
        <dbReference type="EMBL" id="GFH60288.1"/>
    </source>
</evidence>
<feature type="compositionally biased region" description="Basic and acidic residues" evidence="1">
    <location>
        <begin position="1136"/>
        <end position="1145"/>
    </location>
</feature>
<accession>A0AAD3HEQ7</accession>
<feature type="compositionally biased region" description="Low complexity" evidence="1">
    <location>
        <begin position="1094"/>
        <end position="1104"/>
    </location>
</feature>
<feature type="region of interest" description="Disordered" evidence="1">
    <location>
        <begin position="690"/>
        <end position="731"/>
    </location>
</feature>
<evidence type="ECO:0000313" key="3">
    <source>
        <dbReference type="Proteomes" id="UP001054902"/>
    </source>
</evidence>
<protein>
    <submittedName>
        <fullName evidence="2">Uncharacterized protein</fullName>
    </submittedName>
</protein>
<reference evidence="2 3" key="1">
    <citation type="journal article" date="2021" name="Sci. Rep.">
        <title>The genome of the diatom Chaetoceros tenuissimus carries an ancient integrated fragment of an extant virus.</title>
        <authorList>
            <person name="Hongo Y."/>
            <person name="Kimura K."/>
            <person name="Takaki Y."/>
            <person name="Yoshida Y."/>
            <person name="Baba S."/>
            <person name="Kobayashi G."/>
            <person name="Nagasaki K."/>
            <person name="Hano T."/>
            <person name="Tomaru Y."/>
        </authorList>
    </citation>
    <scope>NUCLEOTIDE SEQUENCE [LARGE SCALE GENOMIC DNA]</scope>
    <source>
        <strain evidence="2 3">NIES-3715</strain>
    </source>
</reference>
<feature type="compositionally biased region" description="Basic and acidic residues" evidence="1">
    <location>
        <begin position="556"/>
        <end position="573"/>
    </location>
</feature>